<dbReference type="Proteomes" id="UP000472275">
    <property type="component" value="Chromosome 6"/>
</dbReference>
<protein>
    <submittedName>
        <fullName evidence="1">Uncharacterized protein</fullName>
    </submittedName>
</protein>
<sequence>KQLSQKSPIGFDSLAGASQALRCRSGNGVLAGCRTPKNPSPPRPYQAVLPCLLLRGPPFCSRSAAVTSSCQNRGFPERGALRRTLATGIGHPGRDCGSSAVLEAYVCLLPSARGWLTLEGLSGSHLPGDARLCSSTPLNSCEEGPVMVLCSCCGLLGREEWWGNGGA</sequence>
<evidence type="ECO:0000313" key="2">
    <source>
        <dbReference type="Proteomes" id="UP000472275"/>
    </source>
</evidence>
<dbReference type="InParanoid" id="A0A663F281"/>
<name>A0A663F281_AQUCH</name>
<reference evidence="1" key="2">
    <citation type="submission" date="2025-09" db="UniProtKB">
        <authorList>
            <consortium name="Ensembl"/>
        </authorList>
    </citation>
    <scope>IDENTIFICATION</scope>
</reference>
<dbReference type="Ensembl" id="ENSACCT00020019421.1">
    <property type="protein sequence ID" value="ENSACCP00020018602.1"/>
    <property type="gene ID" value="ENSACCG00020012797.1"/>
</dbReference>
<accession>A0A663F281</accession>
<proteinExistence type="predicted"/>
<dbReference type="AlphaFoldDB" id="A0A663F281"/>
<reference evidence="1" key="1">
    <citation type="submission" date="2025-08" db="UniProtKB">
        <authorList>
            <consortium name="Ensembl"/>
        </authorList>
    </citation>
    <scope>IDENTIFICATION</scope>
</reference>
<organism evidence="1 2">
    <name type="scientific">Aquila chrysaetos chrysaetos</name>
    <dbReference type="NCBI Taxonomy" id="223781"/>
    <lineage>
        <taxon>Eukaryota</taxon>
        <taxon>Metazoa</taxon>
        <taxon>Chordata</taxon>
        <taxon>Craniata</taxon>
        <taxon>Vertebrata</taxon>
        <taxon>Euteleostomi</taxon>
        <taxon>Archelosauria</taxon>
        <taxon>Archosauria</taxon>
        <taxon>Dinosauria</taxon>
        <taxon>Saurischia</taxon>
        <taxon>Theropoda</taxon>
        <taxon>Coelurosauria</taxon>
        <taxon>Aves</taxon>
        <taxon>Neognathae</taxon>
        <taxon>Neoaves</taxon>
        <taxon>Telluraves</taxon>
        <taxon>Accipitrimorphae</taxon>
        <taxon>Accipitriformes</taxon>
        <taxon>Accipitridae</taxon>
        <taxon>Accipitrinae</taxon>
        <taxon>Aquila</taxon>
    </lineage>
</organism>
<evidence type="ECO:0000313" key="1">
    <source>
        <dbReference type="Ensembl" id="ENSACCP00020018602.1"/>
    </source>
</evidence>
<keyword evidence="2" id="KW-1185">Reference proteome</keyword>